<sequence>MKPSSYFIAILAAAAPVAAQVPPPELTTRFATSPISFSTPVQTGCPTVTDTLEVCATCAVLQCIVISTLVQVCGCPTPVSTAWVDFPCDGTCGQIGCSTSYTVIPGEVPCTGVPSSSRVPPGSSTIEKTTASVTVSTIVTQTATVATTESVPDDESSTDSPSESPTGSSTGSSAGAGTVTTSAAAPTATPNAAGRLAVPFKFW</sequence>
<reference evidence="1 2" key="1">
    <citation type="journal article" date="2020" name="Phytopathology">
        <title>Genome Sequence Resources of Colletotrichum truncatum, C. plurivorum, C. musicola, and C. sojae: Four Species Pathogenic to Soybean (Glycine max).</title>
        <authorList>
            <person name="Rogerio F."/>
            <person name="Boufleur T.R."/>
            <person name="Ciampi-Guillardi M."/>
            <person name="Sukno S.A."/>
            <person name="Thon M.R."/>
            <person name="Massola Junior N.S."/>
            <person name="Baroncelli R."/>
        </authorList>
    </citation>
    <scope>NUCLEOTIDE SEQUENCE [LARGE SCALE GENOMIC DNA]</scope>
    <source>
        <strain evidence="1 2">CMES1059</strain>
    </source>
</reference>
<organism evidence="1 2">
    <name type="scientific">Colletotrichum truncatum</name>
    <name type="common">Anthracnose fungus</name>
    <name type="synonym">Colletotrichum capsici</name>
    <dbReference type="NCBI Taxonomy" id="5467"/>
    <lineage>
        <taxon>Eukaryota</taxon>
        <taxon>Fungi</taxon>
        <taxon>Dikarya</taxon>
        <taxon>Ascomycota</taxon>
        <taxon>Pezizomycotina</taxon>
        <taxon>Sordariomycetes</taxon>
        <taxon>Hypocreomycetidae</taxon>
        <taxon>Glomerellales</taxon>
        <taxon>Glomerellaceae</taxon>
        <taxon>Colletotrichum</taxon>
        <taxon>Colletotrichum truncatum species complex</taxon>
    </lineage>
</organism>
<keyword evidence="2" id="KW-1185">Reference proteome</keyword>
<gene>
    <name evidence="1" type="ORF">CTRU02_204719</name>
</gene>
<evidence type="ECO:0000313" key="2">
    <source>
        <dbReference type="Proteomes" id="UP000805649"/>
    </source>
</evidence>
<name>A0ACC3ZCY0_COLTU</name>
<dbReference type="EMBL" id="VUJX02000002">
    <property type="protein sequence ID" value="KAL0941956.1"/>
    <property type="molecule type" value="Genomic_DNA"/>
</dbReference>
<dbReference type="Proteomes" id="UP000805649">
    <property type="component" value="Unassembled WGS sequence"/>
</dbReference>
<accession>A0ACC3ZCY0</accession>
<protein>
    <submittedName>
        <fullName evidence="1">Uncharacterized protein</fullName>
    </submittedName>
</protein>
<comment type="caution">
    <text evidence="1">The sequence shown here is derived from an EMBL/GenBank/DDBJ whole genome shotgun (WGS) entry which is preliminary data.</text>
</comment>
<evidence type="ECO:0000313" key="1">
    <source>
        <dbReference type="EMBL" id="KAL0941956.1"/>
    </source>
</evidence>
<proteinExistence type="predicted"/>